<keyword evidence="13" id="KW-1185">Reference proteome</keyword>
<dbReference type="Pfam" id="PF01476">
    <property type="entry name" value="LysM"/>
    <property type="match status" value="2"/>
</dbReference>
<dbReference type="InterPro" id="IPR036779">
    <property type="entry name" value="LysM_dom_sf"/>
</dbReference>
<dbReference type="GO" id="GO:0008237">
    <property type="term" value="F:metallopeptidase activity"/>
    <property type="evidence" value="ECO:0007669"/>
    <property type="project" value="UniProtKB-KW"/>
</dbReference>
<evidence type="ECO:0000256" key="7">
    <source>
        <dbReference type="ARBA" id="ARBA00023049"/>
    </source>
</evidence>
<dbReference type="PANTHER" id="PTHR33734">
    <property type="entry name" value="LYSM DOMAIN-CONTAINING GPI-ANCHORED PROTEIN 2"/>
    <property type="match status" value="1"/>
</dbReference>
<dbReference type="Gene3D" id="2.60.200.20">
    <property type="match status" value="1"/>
</dbReference>
<feature type="transmembrane region" description="Helical" evidence="9">
    <location>
        <begin position="198"/>
        <end position="219"/>
    </location>
</feature>
<keyword evidence="2" id="KW-0479">Metal-binding</keyword>
<dbReference type="PROSITE" id="PS51782">
    <property type="entry name" value="LYSM"/>
    <property type="match status" value="2"/>
</dbReference>
<evidence type="ECO:0000259" key="10">
    <source>
        <dbReference type="PROSITE" id="PS50006"/>
    </source>
</evidence>
<dbReference type="InterPro" id="IPR005073">
    <property type="entry name" value="Peptidase_M74"/>
</dbReference>
<dbReference type="RefSeq" id="WP_267776713.1">
    <property type="nucleotide sequence ID" value="NZ_JAPNKE010000002.1"/>
</dbReference>
<dbReference type="SUPFAM" id="SSF55166">
    <property type="entry name" value="Hedgehog/DD-peptidase"/>
    <property type="match status" value="1"/>
</dbReference>
<evidence type="ECO:0000256" key="8">
    <source>
        <dbReference type="SAM" id="MobiDB-lite"/>
    </source>
</evidence>
<dbReference type="SMART" id="SM00257">
    <property type="entry name" value="LysM"/>
    <property type="match status" value="2"/>
</dbReference>
<feature type="domain" description="LysM" evidence="11">
    <location>
        <begin position="254"/>
        <end position="298"/>
    </location>
</feature>
<dbReference type="InterPro" id="IPR000253">
    <property type="entry name" value="FHA_dom"/>
</dbReference>
<dbReference type="EMBL" id="JAPNKE010000002">
    <property type="protein sequence ID" value="MCY1013049.1"/>
    <property type="molecule type" value="Genomic_DNA"/>
</dbReference>
<dbReference type="PANTHER" id="PTHR33734:SF22">
    <property type="entry name" value="MEMBRANE-BOUND LYTIC MUREIN TRANSGLYCOSYLASE D"/>
    <property type="match status" value="1"/>
</dbReference>
<evidence type="ECO:0000313" key="12">
    <source>
        <dbReference type="EMBL" id="MCY1013049.1"/>
    </source>
</evidence>
<dbReference type="SUPFAM" id="SSF54106">
    <property type="entry name" value="LysM domain"/>
    <property type="match status" value="2"/>
</dbReference>
<name>A0A9X3J3P5_9BACT</name>
<feature type="region of interest" description="Disordered" evidence="8">
    <location>
        <begin position="361"/>
        <end position="388"/>
    </location>
</feature>
<feature type="domain" description="LysM" evidence="11">
    <location>
        <begin position="310"/>
        <end position="353"/>
    </location>
</feature>
<keyword evidence="7" id="KW-0482">Metalloprotease</keyword>
<feature type="compositionally biased region" description="Low complexity" evidence="8">
    <location>
        <begin position="220"/>
        <end position="236"/>
    </location>
</feature>
<dbReference type="Gene3D" id="3.10.350.10">
    <property type="entry name" value="LysM domain"/>
    <property type="match status" value="2"/>
</dbReference>
<evidence type="ECO:0000313" key="13">
    <source>
        <dbReference type="Proteomes" id="UP001150924"/>
    </source>
</evidence>
<feature type="domain" description="FHA" evidence="10">
    <location>
        <begin position="35"/>
        <end position="84"/>
    </location>
</feature>
<dbReference type="AlphaFoldDB" id="A0A9X3J3P5"/>
<evidence type="ECO:0000256" key="3">
    <source>
        <dbReference type="ARBA" id="ARBA00022729"/>
    </source>
</evidence>
<evidence type="ECO:0000256" key="1">
    <source>
        <dbReference type="ARBA" id="ARBA00022670"/>
    </source>
</evidence>
<feature type="region of interest" description="Disordered" evidence="8">
    <location>
        <begin position="220"/>
        <end position="248"/>
    </location>
</feature>
<dbReference type="Gene3D" id="3.30.1380.10">
    <property type="match status" value="1"/>
</dbReference>
<dbReference type="InterPro" id="IPR009045">
    <property type="entry name" value="Zn_M74/Hedgehog-like"/>
</dbReference>
<keyword evidence="4" id="KW-0574">Periplasm</keyword>
<accession>A0A9X3J3P5</accession>
<reference evidence="12" key="1">
    <citation type="submission" date="2022-11" db="EMBL/GenBank/DDBJ databases">
        <title>Minimal conservation of predation-associated metabolite biosynthetic gene clusters underscores biosynthetic potential of Myxococcota including descriptions for ten novel species: Archangium lansinium sp. nov., Myxococcus landrumus sp. nov., Nannocystis bai.</title>
        <authorList>
            <person name="Ahearne A."/>
            <person name="Stevens C."/>
            <person name="Phillips K."/>
        </authorList>
    </citation>
    <scope>NUCLEOTIDE SEQUENCE</scope>
    <source>
        <strain evidence="12">Na p29</strain>
    </source>
</reference>
<dbReference type="Pfam" id="PF00498">
    <property type="entry name" value="FHA"/>
    <property type="match status" value="1"/>
</dbReference>
<keyword evidence="5" id="KW-0378">Hydrolase</keyword>
<evidence type="ECO:0000256" key="2">
    <source>
        <dbReference type="ARBA" id="ARBA00022723"/>
    </source>
</evidence>
<proteinExistence type="predicted"/>
<sequence length="575" mass="62368">MTHWGDSFASDATVLRHLGRDGQERFISLVGRRELKIGSSRESDLVLDGPDVAAVHCRIYEQQGRLTLVDRGSTAGTLINGLRCIQPTVLREGDRIGIGYHLLQVMPRRAHLGTEAIAEQMAVEPHEWSAGEATVALQFAQQLCQAAAAWEARRRPARLLLAGERLVRAVGLAGRPEQLEPWLAASAARRRRHQGLRWLLAGFVPGALVAALLAGPSLGAAGPADAPAPATPLPELAADDETSPGPPSLHCRPITHPVAAHETLDEIAARYDVDPRRLAADNDLSPGAALTPGQAIAVCTTRPVTRRSPGRVEVGPGDTWESVARRHGMTLDELRRLNPRRPATLAAGDVVDVWTDPSQLPAVRDLATPETPSGGRSEGTPGEGELKDGVTLHATDFFDVRCTRHAVASSHTLHQLQTAMVRLREVYNYHGQIVVGDLSKQDGGGYGRHLSHQSGRDVDIWLPIEHGVYRSDAQRCAHCGTTWCRPQPIEVDWDAAFRLVQALHDTGAVQNVFLDRALHPALRDAAQRAGLSPSDIDRMVQPRAGIPAVVTHSDNHEHHVHVRFRCGPEDAGCRQ</sequence>
<dbReference type="Proteomes" id="UP001150924">
    <property type="component" value="Unassembled WGS sequence"/>
</dbReference>
<dbReference type="InterPro" id="IPR008984">
    <property type="entry name" value="SMAD_FHA_dom_sf"/>
</dbReference>
<protein>
    <submittedName>
        <fullName evidence="12">Penicillin-insensitive murein endopeptidase</fullName>
    </submittedName>
</protein>
<keyword evidence="3" id="KW-0732">Signal</keyword>
<comment type="caution">
    <text evidence="12">The sequence shown here is derived from an EMBL/GenBank/DDBJ whole genome shotgun (WGS) entry which is preliminary data.</text>
</comment>
<keyword evidence="1" id="KW-0645">Protease</keyword>
<dbReference type="PROSITE" id="PS50006">
    <property type="entry name" value="FHA_DOMAIN"/>
    <property type="match status" value="1"/>
</dbReference>
<dbReference type="SMART" id="SM00240">
    <property type="entry name" value="FHA"/>
    <property type="match status" value="1"/>
</dbReference>
<keyword evidence="9" id="KW-1133">Transmembrane helix</keyword>
<dbReference type="GO" id="GO:0006508">
    <property type="term" value="P:proteolysis"/>
    <property type="evidence" value="ECO:0007669"/>
    <property type="project" value="UniProtKB-KW"/>
</dbReference>
<evidence type="ECO:0000256" key="9">
    <source>
        <dbReference type="SAM" id="Phobius"/>
    </source>
</evidence>
<dbReference type="GO" id="GO:0046872">
    <property type="term" value="F:metal ion binding"/>
    <property type="evidence" value="ECO:0007669"/>
    <property type="project" value="UniProtKB-KW"/>
</dbReference>
<dbReference type="CDD" id="cd00060">
    <property type="entry name" value="FHA"/>
    <property type="match status" value="1"/>
</dbReference>
<dbReference type="CDD" id="cd00118">
    <property type="entry name" value="LysM"/>
    <property type="match status" value="2"/>
</dbReference>
<dbReference type="GO" id="GO:0004252">
    <property type="term" value="F:serine-type endopeptidase activity"/>
    <property type="evidence" value="ECO:0007669"/>
    <property type="project" value="InterPro"/>
</dbReference>
<dbReference type="InterPro" id="IPR018392">
    <property type="entry name" value="LysM"/>
</dbReference>
<dbReference type="Pfam" id="PF03411">
    <property type="entry name" value="Peptidase_M74"/>
    <property type="match status" value="1"/>
</dbReference>
<evidence type="ECO:0000256" key="4">
    <source>
        <dbReference type="ARBA" id="ARBA00022764"/>
    </source>
</evidence>
<keyword evidence="9" id="KW-0472">Membrane</keyword>
<organism evidence="12 13">
    <name type="scientific">Nannocystis pusilla</name>
    <dbReference type="NCBI Taxonomy" id="889268"/>
    <lineage>
        <taxon>Bacteria</taxon>
        <taxon>Pseudomonadati</taxon>
        <taxon>Myxococcota</taxon>
        <taxon>Polyangia</taxon>
        <taxon>Nannocystales</taxon>
        <taxon>Nannocystaceae</taxon>
        <taxon>Nannocystis</taxon>
    </lineage>
</organism>
<dbReference type="GO" id="GO:0030288">
    <property type="term" value="C:outer membrane-bounded periplasmic space"/>
    <property type="evidence" value="ECO:0007669"/>
    <property type="project" value="InterPro"/>
</dbReference>
<gene>
    <name evidence="12" type="ORF">OV079_47465</name>
</gene>
<evidence type="ECO:0000256" key="6">
    <source>
        <dbReference type="ARBA" id="ARBA00022833"/>
    </source>
</evidence>
<keyword evidence="6" id="KW-0862">Zinc</keyword>
<evidence type="ECO:0000259" key="11">
    <source>
        <dbReference type="PROSITE" id="PS51782"/>
    </source>
</evidence>
<keyword evidence="9" id="KW-0812">Transmembrane</keyword>
<dbReference type="SUPFAM" id="SSF49879">
    <property type="entry name" value="SMAD/FHA domain"/>
    <property type="match status" value="1"/>
</dbReference>
<evidence type="ECO:0000256" key="5">
    <source>
        <dbReference type="ARBA" id="ARBA00022801"/>
    </source>
</evidence>